<dbReference type="PANTHER" id="PTHR35008:SF4">
    <property type="entry name" value="BLL4482 PROTEIN"/>
    <property type="match status" value="1"/>
</dbReference>
<organism evidence="8 9">
    <name type="scientific">Neobacillus bataviensis</name>
    <dbReference type="NCBI Taxonomy" id="220685"/>
    <lineage>
        <taxon>Bacteria</taxon>
        <taxon>Bacillati</taxon>
        <taxon>Bacillota</taxon>
        <taxon>Bacilli</taxon>
        <taxon>Bacillales</taxon>
        <taxon>Bacillaceae</taxon>
        <taxon>Neobacillus</taxon>
    </lineage>
</organism>
<feature type="domain" description="Cytochrome c" evidence="7">
    <location>
        <begin position="128"/>
        <end position="215"/>
    </location>
</feature>
<dbReference type="PROSITE" id="PS51007">
    <property type="entry name" value="CYTC"/>
    <property type="match status" value="2"/>
</dbReference>
<keyword evidence="5 6" id="KW-0408">Iron</keyword>
<evidence type="ECO:0000313" key="8">
    <source>
        <dbReference type="EMBL" id="TWE06345.1"/>
    </source>
</evidence>
<dbReference type="PRINTS" id="PR00605">
    <property type="entry name" value="CYTCHROMECIC"/>
</dbReference>
<keyword evidence="3 6" id="KW-0479">Metal-binding</keyword>
<sequence>MKKILFGFYILVIIGIVVCISNSNIFGHKNSQAIAAGERVYNKNCLVCHGDTGKGEGIKAGTALNNQNFLNSVTDKNLYNYIKYGRVGTGMPAYGPRLSEKDLKNIVAFIRNWQTENIDFNVQKNIAGDPANGKKLYTLYCQNCHMEAGKGMLRMGTALSHRDYLEYTTDKQIWISTAYGREETRMGPSLKGLDGVRQLKKQDISDIVSYIRSLEEKK</sequence>
<evidence type="ECO:0000256" key="5">
    <source>
        <dbReference type="ARBA" id="ARBA00023004"/>
    </source>
</evidence>
<evidence type="ECO:0000259" key="7">
    <source>
        <dbReference type="PROSITE" id="PS51007"/>
    </source>
</evidence>
<evidence type="ECO:0000256" key="2">
    <source>
        <dbReference type="ARBA" id="ARBA00022617"/>
    </source>
</evidence>
<dbReference type="GO" id="GO:0009055">
    <property type="term" value="F:electron transfer activity"/>
    <property type="evidence" value="ECO:0007669"/>
    <property type="project" value="InterPro"/>
</dbReference>
<evidence type="ECO:0000313" key="9">
    <source>
        <dbReference type="Proteomes" id="UP000319671"/>
    </source>
</evidence>
<name>A0A561DSI7_9BACI</name>
<dbReference type="InterPro" id="IPR009056">
    <property type="entry name" value="Cyt_c-like_dom"/>
</dbReference>
<dbReference type="GO" id="GO:0005506">
    <property type="term" value="F:iron ion binding"/>
    <property type="evidence" value="ECO:0007669"/>
    <property type="project" value="InterPro"/>
</dbReference>
<evidence type="ECO:0000256" key="1">
    <source>
        <dbReference type="ARBA" id="ARBA00022448"/>
    </source>
</evidence>
<dbReference type="GO" id="GO:0020037">
    <property type="term" value="F:heme binding"/>
    <property type="evidence" value="ECO:0007669"/>
    <property type="project" value="InterPro"/>
</dbReference>
<dbReference type="Pfam" id="PF00034">
    <property type="entry name" value="Cytochrom_C"/>
    <property type="match status" value="1"/>
</dbReference>
<reference evidence="8 9" key="1">
    <citation type="submission" date="2019-06" db="EMBL/GenBank/DDBJ databases">
        <title>Sorghum-associated microbial communities from plants grown in Nebraska, USA.</title>
        <authorList>
            <person name="Schachtman D."/>
        </authorList>
    </citation>
    <scope>NUCLEOTIDE SEQUENCE [LARGE SCALE GENOMIC DNA]</scope>
    <source>
        <strain evidence="8 9">2482</strain>
    </source>
</reference>
<keyword evidence="4" id="KW-0249">Electron transport</keyword>
<dbReference type="Gene3D" id="1.10.760.10">
    <property type="entry name" value="Cytochrome c-like domain"/>
    <property type="match status" value="2"/>
</dbReference>
<dbReference type="PANTHER" id="PTHR35008">
    <property type="entry name" value="BLL4482 PROTEIN-RELATED"/>
    <property type="match status" value="1"/>
</dbReference>
<evidence type="ECO:0000256" key="3">
    <source>
        <dbReference type="ARBA" id="ARBA00022723"/>
    </source>
</evidence>
<dbReference type="RefSeq" id="WP_144563114.1">
    <property type="nucleotide sequence ID" value="NZ_VIVN01000002.1"/>
</dbReference>
<keyword evidence="9" id="KW-1185">Reference proteome</keyword>
<dbReference type="SUPFAM" id="SSF46626">
    <property type="entry name" value="Cytochrome c"/>
    <property type="match status" value="2"/>
</dbReference>
<feature type="domain" description="Cytochrome c" evidence="7">
    <location>
        <begin position="32"/>
        <end position="114"/>
    </location>
</feature>
<proteinExistence type="predicted"/>
<dbReference type="InterPro" id="IPR008168">
    <property type="entry name" value="Cyt_C_IC"/>
</dbReference>
<dbReference type="Pfam" id="PF13442">
    <property type="entry name" value="Cytochrome_CBB3"/>
    <property type="match status" value="1"/>
</dbReference>
<keyword evidence="1" id="KW-0813">Transport</keyword>
<dbReference type="AlphaFoldDB" id="A0A561DSI7"/>
<dbReference type="InterPro" id="IPR036909">
    <property type="entry name" value="Cyt_c-like_dom_sf"/>
</dbReference>
<dbReference type="InterPro" id="IPR051459">
    <property type="entry name" value="Cytochrome_c-type_DH"/>
</dbReference>
<dbReference type="Proteomes" id="UP000319671">
    <property type="component" value="Unassembled WGS sequence"/>
</dbReference>
<protein>
    <submittedName>
        <fullName evidence="8">Cytochrome c oxidase cbb3-type subunit 3</fullName>
    </submittedName>
</protein>
<keyword evidence="2 6" id="KW-0349">Heme</keyword>
<dbReference type="EMBL" id="VIVN01000002">
    <property type="protein sequence ID" value="TWE06345.1"/>
    <property type="molecule type" value="Genomic_DNA"/>
</dbReference>
<comment type="caution">
    <text evidence="8">The sequence shown here is derived from an EMBL/GenBank/DDBJ whole genome shotgun (WGS) entry which is preliminary data.</text>
</comment>
<gene>
    <name evidence="8" type="ORF">FB550_102365</name>
</gene>
<accession>A0A561DSI7</accession>
<evidence type="ECO:0000256" key="4">
    <source>
        <dbReference type="ARBA" id="ARBA00022982"/>
    </source>
</evidence>
<evidence type="ECO:0000256" key="6">
    <source>
        <dbReference type="PROSITE-ProRule" id="PRU00433"/>
    </source>
</evidence>